<dbReference type="InterPro" id="IPR016088">
    <property type="entry name" value="Chalcone_isomerase_3-sand"/>
</dbReference>
<dbReference type="Gene3D" id="3.50.70.10">
    <property type="match status" value="1"/>
</dbReference>
<dbReference type="EMBL" id="KZ301974">
    <property type="protein sequence ID" value="PFH53374.1"/>
    <property type="molecule type" value="Genomic_DNA"/>
</dbReference>
<dbReference type="InterPro" id="IPR016087">
    <property type="entry name" value="Chalcone_isomerase"/>
</dbReference>
<feature type="domain" description="Chalcone isomerase" evidence="1">
    <location>
        <begin position="24"/>
        <end position="53"/>
    </location>
</feature>
<evidence type="ECO:0000313" key="2">
    <source>
        <dbReference type="EMBL" id="PFH53374.1"/>
    </source>
</evidence>
<dbReference type="PANTHER" id="PTHR47284">
    <property type="entry name" value="FATTY-ACID-BINDING PROTEIN 2"/>
    <property type="match status" value="1"/>
</dbReference>
<dbReference type="OrthoDB" id="18193at2759"/>
<dbReference type="SUPFAM" id="SSF54626">
    <property type="entry name" value="Chalcone isomerase"/>
    <property type="match status" value="1"/>
</dbReference>
<protein>
    <recommendedName>
        <fullName evidence="1">Chalcone isomerase domain-containing protein</fullName>
    </recommendedName>
</protein>
<name>A0A2A9NVH8_9AGAR</name>
<gene>
    <name evidence="2" type="ORF">AMATHDRAFT_137727</name>
</gene>
<dbReference type="InterPro" id="IPR036298">
    <property type="entry name" value="Chalcone_isomerase_sf"/>
</dbReference>
<feature type="domain" description="Chalcone isomerase" evidence="1">
    <location>
        <begin position="67"/>
        <end position="192"/>
    </location>
</feature>
<dbReference type="STRING" id="703135.A0A2A9NVH8"/>
<evidence type="ECO:0000313" key="3">
    <source>
        <dbReference type="Proteomes" id="UP000242287"/>
    </source>
</evidence>
<accession>A0A2A9NVH8</accession>
<dbReference type="PANTHER" id="PTHR47284:SF3">
    <property type="entry name" value="FATTY-ACID-BINDING PROTEIN 2"/>
    <property type="match status" value="1"/>
</dbReference>
<dbReference type="AlphaFoldDB" id="A0A2A9NVH8"/>
<dbReference type="Pfam" id="PF16035">
    <property type="entry name" value="Chalcone_2"/>
    <property type="match status" value="2"/>
</dbReference>
<keyword evidence="3" id="KW-1185">Reference proteome</keyword>
<feature type="non-terminal residue" evidence="2">
    <location>
        <position position="1"/>
    </location>
</feature>
<reference evidence="2 3" key="1">
    <citation type="submission" date="2014-02" db="EMBL/GenBank/DDBJ databases">
        <title>Transposable element dynamics among asymbiotic and ectomycorrhizal Amanita fungi.</title>
        <authorList>
            <consortium name="DOE Joint Genome Institute"/>
            <person name="Hess J."/>
            <person name="Skrede I."/>
            <person name="Wolfe B."/>
            <person name="LaButti K."/>
            <person name="Ohm R.A."/>
            <person name="Grigoriev I.V."/>
            <person name="Pringle A."/>
        </authorList>
    </citation>
    <scope>NUCLEOTIDE SEQUENCE [LARGE SCALE GENOMIC DNA]</scope>
    <source>
        <strain evidence="2 3">SKay4041</strain>
    </source>
</reference>
<sequence>VDPATTISFPTSLTVPAKVKIPPLTLVGLGVRTVSFLGIKVYSVGFYADLNDPTLKIPKDMLPEEKIKHLVRNTACVVRIVPTRSTSYTHLRDAFMRALQSRMTKAKAEGALTEEQAQAIASPMRKLKSIFPNSSLSKHAAFDVFLTAPMLSKQRTLVFRDLGAIESDWVATELVLHYFEGNAPSPALKKSVLEKLETFEKP</sequence>
<dbReference type="GO" id="GO:0016872">
    <property type="term" value="F:intramolecular lyase activity"/>
    <property type="evidence" value="ECO:0007669"/>
    <property type="project" value="InterPro"/>
</dbReference>
<dbReference type="Proteomes" id="UP000242287">
    <property type="component" value="Unassembled WGS sequence"/>
</dbReference>
<proteinExistence type="predicted"/>
<organism evidence="2 3">
    <name type="scientific">Amanita thiersii Skay4041</name>
    <dbReference type="NCBI Taxonomy" id="703135"/>
    <lineage>
        <taxon>Eukaryota</taxon>
        <taxon>Fungi</taxon>
        <taxon>Dikarya</taxon>
        <taxon>Basidiomycota</taxon>
        <taxon>Agaricomycotina</taxon>
        <taxon>Agaricomycetes</taxon>
        <taxon>Agaricomycetidae</taxon>
        <taxon>Agaricales</taxon>
        <taxon>Pluteineae</taxon>
        <taxon>Amanitaceae</taxon>
        <taxon>Amanita</taxon>
    </lineage>
</organism>
<evidence type="ECO:0000259" key="1">
    <source>
        <dbReference type="Pfam" id="PF16035"/>
    </source>
</evidence>